<organism evidence="9 10">
    <name type="scientific">Kroppenstedtia guangzhouensis</name>
    <dbReference type="NCBI Taxonomy" id="1274356"/>
    <lineage>
        <taxon>Bacteria</taxon>
        <taxon>Bacillati</taxon>
        <taxon>Bacillota</taxon>
        <taxon>Bacilli</taxon>
        <taxon>Bacillales</taxon>
        <taxon>Thermoactinomycetaceae</taxon>
        <taxon>Kroppenstedtia</taxon>
    </lineage>
</organism>
<evidence type="ECO:0000256" key="4">
    <source>
        <dbReference type="ARBA" id="ARBA00022692"/>
    </source>
</evidence>
<feature type="transmembrane region" description="Helical" evidence="7">
    <location>
        <begin position="115"/>
        <end position="137"/>
    </location>
</feature>
<keyword evidence="6 7" id="KW-0472">Membrane</keyword>
<feature type="transmembrane region" description="Helical" evidence="7">
    <location>
        <begin position="21"/>
        <end position="41"/>
    </location>
</feature>
<feature type="transmembrane region" description="Helical" evidence="7">
    <location>
        <begin position="292"/>
        <end position="311"/>
    </location>
</feature>
<dbReference type="CDD" id="cd06173">
    <property type="entry name" value="MFS_MefA_like"/>
    <property type="match status" value="1"/>
</dbReference>
<dbReference type="PANTHER" id="PTHR23513:SF6">
    <property type="entry name" value="MAJOR FACILITATOR SUPERFAMILY ASSOCIATED DOMAIN-CONTAINING PROTEIN"/>
    <property type="match status" value="1"/>
</dbReference>
<name>A0ABQ1H685_9BACL</name>
<feature type="transmembrane region" description="Helical" evidence="7">
    <location>
        <begin position="317"/>
        <end position="340"/>
    </location>
</feature>
<evidence type="ECO:0000256" key="3">
    <source>
        <dbReference type="ARBA" id="ARBA00022475"/>
    </source>
</evidence>
<comment type="subcellular location">
    <subcellularLocation>
        <location evidence="1">Cell membrane</location>
        <topology evidence="1">Multi-pass membrane protein</topology>
    </subcellularLocation>
</comment>
<feature type="transmembrane region" description="Helical" evidence="7">
    <location>
        <begin position="376"/>
        <end position="398"/>
    </location>
</feature>
<dbReference type="RefSeq" id="WP_188433772.1">
    <property type="nucleotide sequence ID" value="NZ_BMEX01000034.1"/>
</dbReference>
<feature type="transmembrane region" description="Helical" evidence="7">
    <location>
        <begin position="53"/>
        <end position="74"/>
    </location>
</feature>
<evidence type="ECO:0000313" key="10">
    <source>
        <dbReference type="Proteomes" id="UP000617979"/>
    </source>
</evidence>
<feature type="transmembrane region" description="Helical" evidence="7">
    <location>
        <begin position="149"/>
        <end position="168"/>
    </location>
</feature>
<feature type="transmembrane region" description="Helical" evidence="7">
    <location>
        <begin position="228"/>
        <end position="249"/>
    </location>
</feature>
<dbReference type="InterPro" id="IPR036259">
    <property type="entry name" value="MFS_trans_sf"/>
</dbReference>
<keyword evidence="2" id="KW-0813">Transport</keyword>
<dbReference type="Gene3D" id="1.20.1250.20">
    <property type="entry name" value="MFS general substrate transporter like domains"/>
    <property type="match status" value="1"/>
</dbReference>
<comment type="caution">
    <text evidence="9">The sequence shown here is derived from an EMBL/GenBank/DDBJ whole genome shotgun (WGS) entry which is preliminary data.</text>
</comment>
<gene>
    <name evidence="9" type="ORF">GCM10007416_34900</name>
</gene>
<feature type="transmembrane region" description="Helical" evidence="7">
    <location>
        <begin position="352"/>
        <end position="370"/>
    </location>
</feature>
<keyword evidence="5 7" id="KW-1133">Transmembrane helix</keyword>
<feature type="transmembrane region" description="Helical" evidence="7">
    <location>
        <begin position="174"/>
        <end position="198"/>
    </location>
</feature>
<dbReference type="PANTHER" id="PTHR23513">
    <property type="entry name" value="INTEGRAL MEMBRANE EFFLUX PROTEIN-RELATED"/>
    <property type="match status" value="1"/>
</dbReference>
<sequence>MNIKPSVHRKKELTLNRNIPLLSVWVGQGLSALGSGIYSLALAWEVVRITGSTLAMGTILLVTMLPKIIFSFFGGALGDRFIKKRLLLITDLTRFLLGIGWGLTLLGRETTLMELYLFSIIFGIIQAFFSPAYNALLPELIRQNQIPRAVTINMMVFRLSSLVAPALGGVLVTLLSFGSIVILDSVTYGLAFLCNCLLPSVKMKEKKKEPILTSIRTGIGYFVHHRRIFWSVILITFANVAVVTFSVNLPKFVQVDLHWNADTYGWIVSMFGLGALVSLLVLTAFPLKRRMGLLYLLTLILGGSMLFSIAFADVPIQLGACIFVMGAAFTITSSISTTILQKETDKSYLSRVMGIAGVSSLLTPVGYVLWGAAGDMLGNVTVFVVAGAIVILVGLFGLTTSLRKHDG</sequence>
<evidence type="ECO:0000256" key="2">
    <source>
        <dbReference type="ARBA" id="ARBA00022448"/>
    </source>
</evidence>
<dbReference type="EMBL" id="BMEX01000034">
    <property type="protein sequence ID" value="GGA58750.1"/>
    <property type="molecule type" value="Genomic_DNA"/>
</dbReference>
<evidence type="ECO:0000259" key="8">
    <source>
        <dbReference type="PROSITE" id="PS50850"/>
    </source>
</evidence>
<feature type="domain" description="Major facilitator superfamily (MFS) profile" evidence="8">
    <location>
        <begin position="20"/>
        <end position="405"/>
    </location>
</feature>
<keyword evidence="4 7" id="KW-0812">Transmembrane</keyword>
<protein>
    <submittedName>
        <fullName evidence="9">MFS transporter</fullName>
    </submittedName>
</protein>
<evidence type="ECO:0000256" key="1">
    <source>
        <dbReference type="ARBA" id="ARBA00004651"/>
    </source>
</evidence>
<evidence type="ECO:0000313" key="9">
    <source>
        <dbReference type="EMBL" id="GGA58750.1"/>
    </source>
</evidence>
<dbReference type="InterPro" id="IPR020846">
    <property type="entry name" value="MFS_dom"/>
</dbReference>
<feature type="transmembrane region" description="Helical" evidence="7">
    <location>
        <begin position="86"/>
        <end position="103"/>
    </location>
</feature>
<proteinExistence type="predicted"/>
<evidence type="ECO:0000256" key="5">
    <source>
        <dbReference type="ARBA" id="ARBA00022989"/>
    </source>
</evidence>
<dbReference type="InterPro" id="IPR011701">
    <property type="entry name" value="MFS"/>
</dbReference>
<dbReference type="PROSITE" id="PS50850">
    <property type="entry name" value="MFS"/>
    <property type="match status" value="1"/>
</dbReference>
<evidence type="ECO:0000256" key="7">
    <source>
        <dbReference type="SAM" id="Phobius"/>
    </source>
</evidence>
<keyword evidence="10" id="KW-1185">Reference proteome</keyword>
<evidence type="ECO:0000256" key="6">
    <source>
        <dbReference type="ARBA" id="ARBA00023136"/>
    </source>
</evidence>
<keyword evidence="3" id="KW-1003">Cell membrane</keyword>
<reference evidence="10" key="1">
    <citation type="journal article" date="2019" name="Int. J. Syst. Evol. Microbiol.">
        <title>The Global Catalogue of Microorganisms (GCM) 10K type strain sequencing project: providing services to taxonomists for standard genome sequencing and annotation.</title>
        <authorList>
            <consortium name="The Broad Institute Genomics Platform"/>
            <consortium name="The Broad Institute Genome Sequencing Center for Infectious Disease"/>
            <person name="Wu L."/>
            <person name="Ma J."/>
        </authorList>
    </citation>
    <scope>NUCLEOTIDE SEQUENCE [LARGE SCALE GENOMIC DNA]</scope>
    <source>
        <strain evidence="10">CGMCC 1.12404</strain>
    </source>
</reference>
<dbReference type="SUPFAM" id="SSF103473">
    <property type="entry name" value="MFS general substrate transporter"/>
    <property type="match status" value="1"/>
</dbReference>
<dbReference type="Pfam" id="PF07690">
    <property type="entry name" value="MFS_1"/>
    <property type="match status" value="1"/>
</dbReference>
<accession>A0ABQ1H685</accession>
<feature type="transmembrane region" description="Helical" evidence="7">
    <location>
        <begin position="264"/>
        <end position="285"/>
    </location>
</feature>
<dbReference type="Proteomes" id="UP000617979">
    <property type="component" value="Unassembled WGS sequence"/>
</dbReference>